<name>A0ABT2Z0H9_9RHOB</name>
<proteinExistence type="predicted"/>
<evidence type="ECO:0000313" key="2">
    <source>
        <dbReference type="Proteomes" id="UP001652503"/>
    </source>
</evidence>
<comment type="caution">
    <text evidence="1">The sequence shown here is derived from an EMBL/GenBank/DDBJ whole genome shotgun (WGS) entry which is preliminary data.</text>
</comment>
<protein>
    <submittedName>
        <fullName evidence="1">Sarcosine oxidase subunit delta</fullName>
    </submittedName>
</protein>
<evidence type="ECO:0000313" key="1">
    <source>
        <dbReference type="EMBL" id="MCV2864550.1"/>
    </source>
</evidence>
<keyword evidence="2" id="KW-1185">Reference proteome</keyword>
<accession>A0ABT2Z0H9</accession>
<dbReference type="Proteomes" id="UP001652503">
    <property type="component" value="Unassembled WGS sequence"/>
</dbReference>
<reference evidence="1 2" key="1">
    <citation type="submission" date="2022-10" db="EMBL/GenBank/DDBJ databases">
        <title>Defluviimonas sp. nov., isolated from ocean surface water.</title>
        <authorList>
            <person name="He W."/>
            <person name="Wang L."/>
            <person name="Zhang D.-F."/>
        </authorList>
    </citation>
    <scope>NUCLEOTIDE SEQUENCE [LARGE SCALE GENOMIC DNA]</scope>
    <source>
        <strain evidence="1 2">WL0075</strain>
    </source>
</reference>
<organism evidence="1 2">
    <name type="scientific">Albidovulum sediminicola</name>
    <dbReference type="NCBI Taxonomy" id="2984331"/>
    <lineage>
        <taxon>Bacteria</taxon>
        <taxon>Pseudomonadati</taxon>
        <taxon>Pseudomonadota</taxon>
        <taxon>Alphaproteobacteria</taxon>
        <taxon>Rhodobacterales</taxon>
        <taxon>Paracoccaceae</taxon>
        <taxon>Albidovulum</taxon>
    </lineage>
</organism>
<dbReference type="Pfam" id="PF04267">
    <property type="entry name" value="SoxD"/>
    <property type="match status" value="1"/>
</dbReference>
<dbReference type="EMBL" id="JAOWLA010000005">
    <property type="protein sequence ID" value="MCV2864550.1"/>
    <property type="molecule type" value="Genomic_DNA"/>
</dbReference>
<dbReference type="RefSeq" id="WP_263721063.1">
    <property type="nucleotide sequence ID" value="NZ_JAOWLA010000005.1"/>
</dbReference>
<dbReference type="InterPro" id="IPR038561">
    <property type="entry name" value="SoxD_sf"/>
</dbReference>
<dbReference type="Gene3D" id="3.30.2270.10">
    <property type="entry name" value="Folate-binding superfamily"/>
    <property type="match status" value="1"/>
</dbReference>
<dbReference type="InterPro" id="IPR006279">
    <property type="entry name" value="SoxD"/>
</dbReference>
<sequence>MRITCPLCGTRDRREFYYYGDAVYADRPAGGAAPAAWDDYLHLRDNPAGETRDLWYHEAGCSAWIEVTRNTVTHAILSTRLVAERGGTDGAAPKPRTKGKSA</sequence>
<gene>
    <name evidence="1" type="ORF">OE647_07320</name>
</gene>